<dbReference type="Pfam" id="PF00501">
    <property type="entry name" value="AMP-binding"/>
    <property type="match status" value="1"/>
</dbReference>
<dbReference type="GO" id="GO:0006633">
    <property type="term" value="P:fatty acid biosynthetic process"/>
    <property type="evidence" value="ECO:0007669"/>
    <property type="project" value="TreeGrafter"/>
</dbReference>
<dbReference type="AlphaFoldDB" id="A0A1M4NDE7"/>
<dbReference type="InterPro" id="IPR045851">
    <property type="entry name" value="AMP-bd_C_sf"/>
</dbReference>
<comment type="similarity">
    <text evidence="1">Belongs to the ATP-dependent AMP-binding enzyme family.</text>
</comment>
<dbReference type="Gene3D" id="3.40.50.12780">
    <property type="entry name" value="N-terminal domain of ligase-like"/>
    <property type="match status" value="1"/>
</dbReference>
<dbReference type="PANTHER" id="PTHR22754:SF32">
    <property type="entry name" value="DISCO-INTERACTING PROTEIN 2"/>
    <property type="match status" value="1"/>
</dbReference>
<evidence type="ECO:0000259" key="2">
    <source>
        <dbReference type="Pfam" id="PF00501"/>
    </source>
</evidence>
<evidence type="ECO:0000313" key="3">
    <source>
        <dbReference type="EMBL" id="SCO70321.1"/>
    </source>
</evidence>
<protein>
    <submittedName>
        <fullName evidence="3">AMP-dependent synthetase/ligase</fullName>
    </submittedName>
</protein>
<dbReference type="InterPro" id="IPR042099">
    <property type="entry name" value="ANL_N_sf"/>
</dbReference>
<proteinExistence type="inferred from homology"/>
<sequence length="559" mass="59690">MRGPLLSGDTLTENFLHHTQASPAAAAVFPGSDERITAGELAEATLSCALGLREHGVGPGSIVGLLVPTDARFLTLFFGVQRTGAACSVLPLPAGFGDERATARRLSRILQVAGIRHLVLGPAYADLGSLLMEQNPGLMLIDPGTSRSGSARALPPVDPDALSVVQFTSGSTSAPKGVQLSQRSMAAGLRACVVSGAFSPDDVFMQWVPTFHDMGLVGLFSHLLNGADVHVFTPTAFLRRPAALLKYFAEHRGTVITGPNFSYDQILDAAPPELVRELDLSAWRLAFNGAEPVSAASTERFTTALAPAGVRDTVMYPVYGMAEATLGITFPEPGSPVRILSVDRAELASGRKAVVVPRGNEGAKDVVGLGRAVHGIEIRLVGEDGRVCVPGELGEIQIAGPPVTSGYYNDPQATAAAFDGRWLRTGDVGFQYEENLFVTGRRKEMVIVRGQNFFPDDIEAIAREMPGVYRKRCVAFSDTEPNGSEVVRVVVEADPRSAAPDLAKNIAARVEQEMDFSDVRVHLVKPRWITRTTSGKWQRSLTRERLSELASAGPSPSAD</sequence>
<keyword evidence="3" id="KW-0436">Ligase</keyword>
<evidence type="ECO:0000256" key="1">
    <source>
        <dbReference type="ARBA" id="ARBA00006432"/>
    </source>
</evidence>
<dbReference type="SUPFAM" id="SSF56801">
    <property type="entry name" value="Acetyl-CoA synthetase-like"/>
    <property type="match status" value="1"/>
</dbReference>
<feature type="domain" description="AMP-dependent synthetase/ligase" evidence="2">
    <location>
        <begin position="19"/>
        <end position="408"/>
    </location>
</feature>
<dbReference type="PANTHER" id="PTHR22754">
    <property type="entry name" value="DISCO-INTERACTING PROTEIN 2 DIP2 -RELATED"/>
    <property type="match status" value="1"/>
</dbReference>
<dbReference type="InterPro" id="IPR000873">
    <property type="entry name" value="AMP-dep_synth/lig_dom"/>
</dbReference>
<dbReference type="InterPro" id="IPR020845">
    <property type="entry name" value="AMP-binding_CS"/>
</dbReference>
<reference evidence="3" key="1">
    <citation type="journal article" date="2017" name="Front. Microbiol.">
        <title>Streptomyces argillaceus involved in the biosynthesis of pyridine and piperidine alkaloids argimycins P.</title>
        <authorList>
            <person name="Ye S."/>
            <person name="Molloy B."/>
            <person name="Brana A.F."/>
            <person name="Zabala D."/>
            <person name="Olano C."/>
            <person name="Cortes J."/>
            <person name="Moris F."/>
            <person name="Salas J.A."/>
            <person name="Mendez C."/>
        </authorList>
    </citation>
    <scope>NUCLEOTIDE SEQUENCE</scope>
    <source>
        <strain evidence="3">ATCC 12956</strain>
    </source>
</reference>
<dbReference type="GO" id="GO:0016874">
    <property type="term" value="F:ligase activity"/>
    <property type="evidence" value="ECO:0007669"/>
    <property type="project" value="UniProtKB-KW"/>
</dbReference>
<dbReference type="GO" id="GO:0070566">
    <property type="term" value="F:adenylyltransferase activity"/>
    <property type="evidence" value="ECO:0007669"/>
    <property type="project" value="TreeGrafter"/>
</dbReference>
<dbReference type="GO" id="GO:0005886">
    <property type="term" value="C:plasma membrane"/>
    <property type="evidence" value="ECO:0007669"/>
    <property type="project" value="TreeGrafter"/>
</dbReference>
<accession>A0A1M4NDE7</accession>
<name>A0A1M4NDE7_STRAA</name>
<dbReference type="Gene3D" id="3.30.300.30">
    <property type="match status" value="1"/>
</dbReference>
<dbReference type="EMBL" id="LT615255">
    <property type="protein sequence ID" value="SCO70321.1"/>
    <property type="molecule type" value="Genomic_DNA"/>
</dbReference>
<dbReference type="PROSITE" id="PS00455">
    <property type="entry name" value="AMP_BINDING"/>
    <property type="match status" value="1"/>
</dbReference>
<gene>
    <name evidence="3" type="primary">orf11</name>
</gene>
<organism evidence="3">
    <name type="scientific">Streptomyces argillaceus</name>
    <dbReference type="NCBI Taxonomy" id="41951"/>
    <lineage>
        <taxon>Bacteria</taxon>
        <taxon>Bacillati</taxon>
        <taxon>Actinomycetota</taxon>
        <taxon>Actinomycetes</taxon>
        <taxon>Kitasatosporales</taxon>
        <taxon>Streptomycetaceae</taxon>
        <taxon>Streptomyces</taxon>
    </lineage>
</organism>